<dbReference type="AlphaFoldDB" id="A0AAN0RF07"/>
<accession>A0AAN0RF07</accession>
<evidence type="ECO:0000313" key="1">
    <source>
        <dbReference type="EMBL" id="AHJ63731.2"/>
    </source>
</evidence>
<reference evidence="2" key="1">
    <citation type="submission" date="2012-06" db="EMBL/GenBank/DDBJ databases">
        <title>Genome analysis of multiple Granulibacter bethesdensis isolates demonstrates substantial genome diversity.</title>
        <authorList>
            <person name="Greenberg D.E."/>
            <person name="Porcella S.F."/>
            <person name="Zarember K."/>
            <person name="Zelazny A.M."/>
            <person name="Bruno D."/>
            <person name="Martens C."/>
            <person name="Barbian K.D."/>
            <person name="Jaske E."/>
            <person name="Holland S.M."/>
        </authorList>
    </citation>
    <scope>NUCLEOTIDE SEQUENCE [LARGE SCALE GENOMIC DNA]</scope>
    <source>
        <strain evidence="2">CGDNIH3</strain>
    </source>
</reference>
<proteinExistence type="predicted"/>
<dbReference type="Proteomes" id="UP000019438">
    <property type="component" value="Chromosome"/>
</dbReference>
<sequence length="79" mass="8484">MNTVWPASPIIVASASPEVSLASVRVSETVRMAMLTGTKALVSSMRDMPQAPVIHLKDAFLEQSAVAVKDSIQYLNRLG</sequence>
<organism evidence="1 2">
    <name type="scientific">Granulibacter bethesdensis</name>
    <dbReference type="NCBI Taxonomy" id="364410"/>
    <lineage>
        <taxon>Bacteria</taxon>
        <taxon>Pseudomonadati</taxon>
        <taxon>Pseudomonadota</taxon>
        <taxon>Alphaproteobacteria</taxon>
        <taxon>Acetobacterales</taxon>
        <taxon>Acetobacteraceae</taxon>
        <taxon>Granulibacter</taxon>
    </lineage>
</organism>
<dbReference type="KEGG" id="gbc:GbCGDNIH3_7249"/>
<protein>
    <submittedName>
        <fullName evidence="1">Uncharacterized protein</fullName>
    </submittedName>
</protein>
<name>A0AAN0RF07_9PROT</name>
<evidence type="ECO:0000313" key="2">
    <source>
        <dbReference type="Proteomes" id="UP000019438"/>
    </source>
</evidence>
<gene>
    <name evidence="1" type="ORF">GbCGDNIH3_7249</name>
</gene>
<dbReference type="EMBL" id="CP003181">
    <property type="protein sequence ID" value="AHJ63731.2"/>
    <property type="molecule type" value="Genomic_DNA"/>
</dbReference>